<dbReference type="AlphaFoldDB" id="A0A5C4ML20"/>
<sequence>MTDVIRARTLSDLIGAVPAMFGFHPEDSLVALCLDGSPRRVGFRLRADLPPAVHAAAVAESLVGHLVAQQPEAVVLLAYASDDREARPAVDALTARLEGAGVPVADAARFDGDRYYSYSCDDARCCPPAGVPCDVAGSAALAEAVFRGQEILPDRAALARRFEPEPGPVREAVARASGAVLTALARSVAGPGDPQRDLRTLRRGLDRVTPVLDATLAQTDDHVALTVEDRAALAVWTSLVVVRDVAWTRITRRTADRSLELWRQVAVAAPAEFEAPAMTLAAFAAWLSGDGAQSQCALDRVHAVAPHYSMARLVQSALSGGLDPRAWVGLATEDVLRAVPGLS</sequence>
<protein>
    <submittedName>
        <fullName evidence="2">DUF4192 domain-containing protein</fullName>
    </submittedName>
</protein>
<evidence type="ECO:0000313" key="2">
    <source>
        <dbReference type="EMBL" id="TNC43741.1"/>
    </source>
</evidence>
<accession>A0A5C4ML20</accession>
<organism evidence="2 3">
    <name type="scientific">Mumia zhuanghuii</name>
    <dbReference type="NCBI Taxonomy" id="2585211"/>
    <lineage>
        <taxon>Bacteria</taxon>
        <taxon>Bacillati</taxon>
        <taxon>Actinomycetota</taxon>
        <taxon>Actinomycetes</taxon>
        <taxon>Propionibacteriales</taxon>
        <taxon>Nocardioidaceae</taxon>
        <taxon>Mumia</taxon>
    </lineage>
</organism>
<name>A0A5C4ML20_9ACTN</name>
<evidence type="ECO:0000313" key="1">
    <source>
        <dbReference type="EMBL" id="TNC36099.1"/>
    </source>
</evidence>
<comment type="caution">
    <text evidence="2">The sequence shown here is derived from an EMBL/GenBank/DDBJ whole genome shotgun (WGS) entry which is preliminary data.</text>
</comment>
<gene>
    <name evidence="2" type="ORF">FHE65_17495</name>
    <name evidence="1" type="ORF">FHE65_26285</name>
</gene>
<dbReference type="EMBL" id="VDFR01000139">
    <property type="protein sequence ID" value="TNC36099.1"/>
    <property type="molecule type" value="Genomic_DNA"/>
</dbReference>
<dbReference type="EMBL" id="VDFR01000078">
    <property type="protein sequence ID" value="TNC43741.1"/>
    <property type="molecule type" value="Genomic_DNA"/>
</dbReference>
<dbReference type="InterPro" id="IPR025447">
    <property type="entry name" value="DUF4192"/>
</dbReference>
<reference evidence="2 3" key="1">
    <citation type="submission" date="2019-05" db="EMBL/GenBank/DDBJ databases">
        <title>Mumia sp. nov., isolated from the intestinal contents of plateau pika (Ochotona curzoniae) in the Qinghai-Tibet plateau of China.</title>
        <authorList>
            <person name="Tian Z."/>
        </authorList>
    </citation>
    <scope>NUCLEOTIDE SEQUENCE [LARGE SCALE GENOMIC DNA]</scope>
    <source>
        <strain evidence="3">527</strain>
        <strain evidence="2">Z527</strain>
    </source>
</reference>
<dbReference type="Pfam" id="PF13830">
    <property type="entry name" value="DUF4192"/>
    <property type="match status" value="1"/>
</dbReference>
<proteinExistence type="predicted"/>
<dbReference type="RefSeq" id="WP_139106328.1">
    <property type="nucleotide sequence ID" value="NZ_VDFR01000078.1"/>
</dbReference>
<dbReference type="OrthoDB" id="3264463at2"/>
<dbReference type="Proteomes" id="UP000306740">
    <property type="component" value="Unassembled WGS sequence"/>
</dbReference>
<evidence type="ECO:0000313" key="3">
    <source>
        <dbReference type="Proteomes" id="UP000306740"/>
    </source>
</evidence>